<reference evidence="6" key="1">
    <citation type="submission" date="2009-08" db="EMBL/GenBank/DDBJ databases">
        <title>The complete genome of Chitinophaga pinensis DSM 2588.</title>
        <authorList>
            <consortium name="US DOE Joint Genome Institute (JGI-PGF)"/>
            <person name="Lucas S."/>
            <person name="Copeland A."/>
            <person name="Lapidus A."/>
            <person name="Glavina del Rio T."/>
            <person name="Dalin E."/>
            <person name="Tice H."/>
            <person name="Bruce D."/>
            <person name="Goodwin L."/>
            <person name="Pitluck S."/>
            <person name="Kyrpides N."/>
            <person name="Mavromatis K."/>
            <person name="Ivanova N."/>
            <person name="Mikhailova N."/>
            <person name="Sims D."/>
            <person name="Meinche L."/>
            <person name="Brettin T."/>
            <person name="Detter J.C."/>
            <person name="Han C."/>
            <person name="Larimer F."/>
            <person name="Land M."/>
            <person name="Hauser L."/>
            <person name="Markowitz V."/>
            <person name="Cheng J.-F."/>
            <person name="Hugenholtz P."/>
            <person name="Woyke T."/>
            <person name="Wu D."/>
            <person name="Spring S."/>
            <person name="Klenk H.-P."/>
            <person name="Eisen J.A."/>
        </authorList>
    </citation>
    <scope>NUCLEOTIDE SEQUENCE [LARGE SCALE GENOMIC DNA]</scope>
    <source>
        <strain evidence="6">ATCC 43595 / DSM 2588 / LMG 13176 / NBRC 15968 / NCIMB 11800 / UQM 2034</strain>
    </source>
</reference>
<dbReference type="KEGG" id="cpi:Cpin_3141"/>
<dbReference type="InterPro" id="IPR050204">
    <property type="entry name" value="AraC_XylS_family_regulators"/>
</dbReference>
<keyword evidence="2" id="KW-0238">DNA-binding</keyword>
<dbReference type="AlphaFoldDB" id="A0A979G4M3"/>
<evidence type="ECO:0000313" key="6">
    <source>
        <dbReference type="Proteomes" id="UP000002215"/>
    </source>
</evidence>
<evidence type="ECO:0000259" key="4">
    <source>
        <dbReference type="PROSITE" id="PS01124"/>
    </source>
</evidence>
<name>A0A979G4M3_CHIPD</name>
<dbReference type="Pfam" id="PF22200">
    <property type="entry name" value="ExsA_N"/>
    <property type="match status" value="1"/>
</dbReference>
<organism evidence="5 6">
    <name type="scientific">Chitinophaga pinensis (strain ATCC 43595 / DSM 2588 / LMG 13176 / NBRC 15968 / NCIMB 11800 / UQM 2034)</name>
    <dbReference type="NCBI Taxonomy" id="485918"/>
    <lineage>
        <taxon>Bacteria</taxon>
        <taxon>Pseudomonadati</taxon>
        <taxon>Bacteroidota</taxon>
        <taxon>Chitinophagia</taxon>
        <taxon>Chitinophagales</taxon>
        <taxon>Chitinophagaceae</taxon>
        <taxon>Chitinophaga</taxon>
    </lineage>
</organism>
<dbReference type="PANTHER" id="PTHR46796">
    <property type="entry name" value="HTH-TYPE TRANSCRIPTIONAL ACTIVATOR RHAS-RELATED"/>
    <property type="match status" value="1"/>
</dbReference>
<sequence length="271" mass="31647">MKVSVSQTRLVGPPVPQEQFIPEHLFFYLEKGVMSGYYGHKTYTLSSGEYGIARKNRLSKQQDIPYDGDIEKIIFVFDEAFLKAFQKKHRSEAVRFNATESFVRIDDRSLVPAFIQSLKPYYNEKGQIDQEFFDIKREELLLILLRLQPTLAGIFFDYAVPEKIDLEAFMNMNYRFNVSVERFAFLTGRSLSAFKRDFHLIFGQTPSRWLVQKRLQEAYFLIEKKQQKPTDIFLDLGFETLSHFSFAFKKQFGQTPTALARQSKIPPASIE</sequence>
<gene>
    <name evidence="5" type="ordered locus">Cpin_3141</name>
</gene>
<dbReference type="RefSeq" id="WP_012790784.1">
    <property type="nucleotide sequence ID" value="NC_013132.1"/>
</dbReference>
<dbReference type="SMART" id="SM00342">
    <property type="entry name" value="HTH_ARAC"/>
    <property type="match status" value="1"/>
</dbReference>
<evidence type="ECO:0000256" key="3">
    <source>
        <dbReference type="ARBA" id="ARBA00023163"/>
    </source>
</evidence>
<proteinExistence type="predicted"/>
<dbReference type="Gene3D" id="1.10.10.60">
    <property type="entry name" value="Homeodomain-like"/>
    <property type="match status" value="1"/>
</dbReference>
<keyword evidence="3" id="KW-0804">Transcription</keyword>
<evidence type="ECO:0000256" key="2">
    <source>
        <dbReference type="ARBA" id="ARBA00023125"/>
    </source>
</evidence>
<accession>A0A979G4M3</accession>
<evidence type="ECO:0000313" key="5">
    <source>
        <dbReference type="EMBL" id="ACU60608.1"/>
    </source>
</evidence>
<dbReference type="Proteomes" id="UP000002215">
    <property type="component" value="Chromosome"/>
</dbReference>
<dbReference type="Pfam" id="PF12833">
    <property type="entry name" value="HTH_18"/>
    <property type="match status" value="1"/>
</dbReference>
<feature type="domain" description="HTH araC/xylS-type" evidence="4">
    <location>
        <begin position="164"/>
        <end position="262"/>
    </location>
</feature>
<dbReference type="SUPFAM" id="SSF46689">
    <property type="entry name" value="Homeodomain-like"/>
    <property type="match status" value="1"/>
</dbReference>
<evidence type="ECO:0000256" key="1">
    <source>
        <dbReference type="ARBA" id="ARBA00023015"/>
    </source>
</evidence>
<dbReference type="PROSITE" id="PS01124">
    <property type="entry name" value="HTH_ARAC_FAMILY_2"/>
    <property type="match status" value="1"/>
</dbReference>
<dbReference type="InterPro" id="IPR009057">
    <property type="entry name" value="Homeodomain-like_sf"/>
</dbReference>
<dbReference type="GO" id="GO:0003700">
    <property type="term" value="F:DNA-binding transcription factor activity"/>
    <property type="evidence" value="ECO:0007669"/>
    <property type="project" value="InterPro"/>
</dbReference>
<keyword evidence="1" id="KW-0805">Transcription regulation</keyword>
<dbReference type="PANTHER" id="PTHR46796:SF13">
    <property type="entry name" value="HTH-TYPE TRANSCRIPTIONAL ACTIVATOR RHAS"/>
    <property type="match status" value="1"/>
</dbReference>
<dbReference type="OrthoDB" id="4480133at2"/>
<dbReference type="InterPro" id="IPR054015">
    <property type="entry name" value="ExsA-like_N"/>
</dbReference>
<dbReference type="InterPro" id="IPR018060">
    <property type="entry name" value="HTH_AraC"/>
</dbReference>
<reference evidence="5 6" key="2">
    <citation type="journal article" date="2010" name="Stand. Genomic Sci.">
        <title>Complete genome sequence of Chitinophaga pinensis type strain (UQM 2034).</title>
        <authorList>
            <person name="Glavina Del Rio T."/>
            <person name="Abt B."/>
            <person name="Spring S."/>
            <person name="Lapidus A."/>
            <person name="Nolan M."/>
            <person name="Tice H."/>
            <person name="Copeland A."/>
            <person name="Cheng J.F."/>
            <person name="Chen F."/>
            <person name="Bruce D."/>
            <person name="Goodwin L."/>
            <person name="Pitluck S."/>
            <person name="Ivanova N."/>
            <person name="Mavromatis K."/>
            <person name="Mikhailova N."/>
            <person name="Pati A."/>
            <person name="Chen A."/>
            <person name="Palaniappan K."/>
            <person name="Land M."/>
            <person name="Hauser L."/>
            <person name="Chang Y.J."/>
            <person name="Jeffries C.D."/>
            <person name="Chain P."/>
            <person name="Saunders E."/>
            <person name="Detter J.C."/>
            <person name="Brettin T."/>
            <person name="Rohde M."/>
            <person name="Goker M."/>
            <person name="Bristow J."/>
            <person name="Eisen J.A."/>
            <person name="Markowitz V."/>
            <person name="Hugenholtz P."/>
            <person name="Kyrpides N.C."/>
            <person name="Klenk H.P."/>
            <person name="Lucas S."/>
        </authorList>
    </citation>
    <scope>NUCLEOTIDE SEQUENCE [LARGE SCALE GENOMIC DNA]</scope>
    <source>
        <strain evidence="6">ATCC 43595 / DSM 2588 / LMG 13176 / NBRC 15968 / NCIMB 11800 / UQM 2034</strain>
    </source>
</reference>
<protein>
    <submittedName>
        <fullName evidence="5">Transcriptional regulator, AraC family</fullName>
    </submittedName>
</protein>
<dbReference type="GO" id="GO:0043565">
    <property type="term" value="F:sequence-specific DNA binding"/>
    <property type="evidence" value="ECO:0007669"/>
    <property type="project" value="InterPro"/>
</dbReference>
<dbReference type="EMBL" id="CP001699">
    <property type="protein sequence ID" value="ACU60608.1"/>
    <property type="molecule type" value="Genomic_DNA"/>
</dbReference>